<feature type="region of interest" description="Disordered" evidence="1">
    <location>
        <begin position="353"/>
        <end position="385"/>
    </location>
</feature>
<dbReference type="Pfam" id="PF00443">
    <property type="entry name" value="UCH"/>
    <property type="match status" value="1"/>
</dbReference>
<dbReference type="SUPFAM" id="SSF54001">
    <property type="entry name" value="Cysteine proteinases"/>
    <property type="match status" value="1"/>
</dbReference>
<protein>
    <recommendedName>
        <fullName evidence="2">USP domain-containing protein</fullName>
    </recommendedName>
</protein>
<dbReference type="AlphaFoldDB" id="A0A8S2RJ43"/>
<dbReference type="Gene3D" id="3.90.70.10">
    <property type="entry name" value="Cysteine proteinases"/>
    <property type="match status" value="1"/>
</dbReference>
<dbReference type="GO" id="GO:0004843">
    <property type="term" value="F:cysteine-type deubiquitinase activity"/>
    <property type="evidence" value="ECO:0007669"/>
    <property type="project" value="InterPro"/>
</dbReference>
<dbReference type="EMBL" id="CAJOBA010044476">
    <property type="protein sequence ID" value="CAF4164425.1"/>
    <property type="molecule type" value="Genomic_DNA"/>
</dbReference>
<dbReference type="InterPro" id="IPR018200">
    <property type="entry name" value="USP_CS"/>
</dbReference>
<name>A0A8S2RJ43_9BILA</name>
<dbReference type="PROSITE" id="PS50235">
    <property type="entry name" value="USP_3"/>
    <property type="match status" value="1"/>
</dbReference>
<dbReference type="GO" id="GO:0016579">
    <property type="term" value="P:protein deubiquitination"/>
    <property type="evidence" value="ECO:0007669"/>
    <property type="project" value="InterPro"/>
</dbReference>
<sequence length="779" mass="90568">STNVLLNENSFKQKQSLSQPEYRFSIDLKSRSVQKVFSESQTFCWQCQVQTLLMEVHNASINRRYFAPSEILLSNARQLMMGLKQPHTRDKEPTAKKARYNYPVDNTQEDAAEFLSVLLNEMLLDDTNSHQPMSNAEPNIQSIAQAMSLELFDQVRCPHKTHDQQCLSSYDSTSKQELILALQITYLDKINQIDIMNYHHSLHECLIDYFKDEFINSFKCDDCQKMGKMKRICISRTPPALVLQLKRFNNRGVKLVAPITFEQTLNLEGYSNCNQQPSSYDYALYAVLCHYGSTVEFGHYIIYVKKNENSWIKIDDHQITEVDVKDVLNEKQNAYVIAYVQKTFTVSEGELPEQQSMKIERKQTTSSMSNKRHDQQKQKSSQPYRCQSTITIGNANDTDAISSLISKDRIIDDLDYDEIYHNSILHDHGFNDTPLLVQHSQNTIRRNIPRLRQDEQSVLHVSQPNKNEKHNKFSLITTNDHKHINNDDTRFKTRHNNKNIDSEDLELINVATSAPINETFKKSLPTTFNTRLAHKDFESLKQLQNEHCKQEVNKLLGNTKNQRRNSDYRWLHILLPYFKQYNPYCSGNFKHKNYGRLSNTNSTTNYVLSCNIYCKRKECAFFCRALVKTNGFIYIFTRPSARTTKNNINHAYEPTNVVNHDCYLAARCLRNPDRSSLQLLMAKGVTQRQLYYEMKEERTKEEKCAFNCDRFGTSLRTIKKIKAEFKASLYNAQDEDVSIKRIHEKWLQKLSEAKCVPGAVQFMSTTPSLIVIVYTEATI</sequence>
<evidence type="ECO:0000313" key="4">
    <source>
        <dbReference type="Proteomes" id="UP000682733"/>
    </source>
</evidence>
<dbReference type="CDD" id="cd02257">
    <property type="entry name" value="Peptidase_C19"/>
    <property type="match status" value="1"/>
</dbReference>
<dbReference type="GO" id="GO:0005634">
    <property type="term" value="C:nucleus"/>
    <property type="evidence" value="ECO:0007669"/>
    <property type="project" value="TreeGrafter"/>
</dbReference>
<evidence type="ECO:0000313" key="3">
    <source>
        <dbReference type="EMBL" id="CAF4164425.1"/>
    </source>
</evidence>
<evidence type="ECO:0000259" key="2">
    <source>
        <dbReference type="PROSITE" id="PS50235"/>
    </source>
</evidence>
<evidence type="ECO:0000256" key="1">
    <source>
        <dbReference type="SAM" id="MobiDB-lite"/>
    </source>
</evidence>
<dbReference type="InterPro" id="IPR001394">
    <property type="entry name" value="Peptidase_C19_UCH"/>
</dbReference>
<gene>
    <name evidence="3" type="ORF">TMI583_LOCUS31749</name>
</gene>
<proteinExistence type="predicted"/>
<dbReference type="InterPro" id="IPR028889">
    <property type="entry name" value="USP"/>
</dbReference>
<dbReference type="GO" id="GO:0005829">
    <property type="term" value="C:cytosol"/>
    <property type="evidence" value="ECO:0007669"/>
    <property type="project" value="TreeGrafter"/>
</dbReference>
<feature type="non-terminal residue" evidence="3">
    <location>
        <position position="1"/>
    </location>
</feature>
<dbReference type="Proteomes" id="UP000682733">
    <property type="component" value="Unassembled WGS sequence"/>
</dbReference>
<feature type="non-terminal residue" evidence="3">
    <location>
        <position position="779"/>
    </location>
</feature>
<organism evidence="3 4">
    <name type="scientific">Didymodactylos carnosus</name>
    <dbReference type="NCBI Taxonomy" id="1234261"/>
    <lineage>
        <taxon>Eukaryota</taxon>
        <taxon>Metazoa</taxon>
        <taxon>Spiralia</taxon>
        <taxon>Gnathifera</taxon>
        <taxon>Rotifera</taxon>
        <taxon>Eurotatoria</taxon>
        <taxon>Bdelloidea</taxon>
        <taxon>Philodinida</taxon>
        <taxon>Philodinidae</taxon>
        <taxon>Didymodactylos</taxon>
    </lineage>
</organism>
<dbReference type="InterPro" id="IPR050164">
    <property type="entry name" value="Peptidase_C19"/>
</dbReference>
<dbReference type="PROSITE" id="PS00973">
    <property type="entry name" value="USP_2"/>
    <property type="match status" value="1"/>
</dbReference>
<feature type="domain" description="USP" evidence="2">
    <location>
        <begin position="38"/>
        <end position="342"/>
    </location>
</feature>
<comment type="caution">
    <text evidence="3">The sequence shown here is derived from an EMBL/GenBank/DDBJ whole genome shotgun (WGS) entry which is preliminary data.</text>
</comment>
<dbReference type="InterPro" id="IPR038765">
    <property type="entry name" value="Papain-like_cys_pep_sf"/>
</dbReference>
<accession>A0A8S2RJ43</accession>
<reference evidence="3" key="1">
    <citation type="submission" date="2021-02" db="EMBL/GenBank/DDBJ databases">
        <authorList>
            <person name="Nowell W R."/>
        </authorList>
    </citation>
    <scope>NUCLEOTIDE SEQUENCE</scope>
</reference>
<dbReference type="PANTHER" id="PTHR24006">
    <property type="entry name" value="UBIQUITIN CARBOXYL-TERMINAL HYDROLASE"/>
    <property type="match status" value="1"/>
</dbReference>